<dbReference type="GO" id="GO:0016887">
    <property type="term" value="F:ATP hydrolysis activity"/>
    <property type="evidence" value="ECO:0007669"/>
    <property type="project" value="InterPro"/>
</dbReference>
<evidence type="ECO:0000313" key="2">
    <source>
        <dbReference type="EMBL" id="GAI88074.1"/>
    </source>
</evidence>
<evidence type="ECO:0000259" key="1">
    <source>
        <dbReference type="Pfam" id="PF05876"/>
    </source>
</evidence>
<dbReference type="InterPro" id="IPR046453">
    <property type="entry name" value="GpA_ATPase"/>
</dbReference>
<proteinExistence type="predicted"/>
<feature type="domain" description="Phage terminase large subunit GpA ATPase" evidence="1">
    <location>
        <begin position="2"/>
        <end position="143"/>
    </location>
</feature>
<accession>X1U700</accession>
<dbReference type="AlphaFoldDB" id="X1U700"/>
<gene>
    <name evidence="2" type="ORF">S12H4_39512</name>
</gene>
<reference evidence="2" key="1">
    <citation type="journal article" date="2014" name="Front. Microbiol.">
        <title>High frequency of phylogenetically diverse reductive dehalogenase-homologous genes in deep subseafloor sedimentary metagenomes.</title>
        <authorList>
            <person name="Kawai M."/>
            <person name="Futagami T."/>
            <person name="Toyoda A."/>
            <person name="Takaki Y."/>
            <person name="Nishi S."/>
            <person name="Hori S."/>
            <person name="Arai W."/>
            <person name="Tsubouchi T."/>
            <person name="Morono Y."/>
            <person name="Uchiyama I."/>
            <person name="Ito T."/>
            <person name="Fujiyama A."/>
            <person name="Inagaki F."/>
            <person name="Takami H."/>
        </authorList>
    </citation>
    <scope>NUCLEOTIDE SEQUENCE</scope>
    <source>
        <strain evidence="2">Expedition CK06-06</strain>
    </source>
</reference>
<sequence length="153" mass="17468">MIEPLLRAIPEMATELARPYAKRTHAPARYKFSNSVTWFSGAGNAVISKTIKYGYCDETDHWQEYVEAKIKIRKQDNVVNMAKRLRSIKGGVFVNTSSPTTIEGRINRQYQKSSKGVWHLACLKCGHLEPSHNLLPLQWQKDDDNNLLPETIP</sequence>
<dbReference type="Pfam" id="PF05876">
    <property type="entry name" value="GpA_ATPase"/>
    <property type="match status" value="1"/>
</dbReference>
<comment type="caution">
    <text evidence="2">The sequence shown here is derived from an EMBL/GenBank/DDBJ whole genome shotgun (WGS) entry which is preliminary data.</text>
</comment>
<name>X1U700_9ZZZZ</name>
<dbReference type="EMBL" id="BARW01023882">
    <property type="protein sequence ID" value="GAI88074.1"/>
    <property type="molecule type" value="Genomic_DNA"/>
</dbReference>
<protein>
    <recommendedName>
        <fullName evidence="1">Phage terminase large subunit GpA ATPase domain-containing protein</fullName>
    </recommendedName>
</protein>
<feature type="non-terminal residue" evidence="2">
    <location>
        <position position="153"/>
    </location>
</feature>
<organism evidence="2">
    <name type="scientific">marine sediment metagenome</name>
    <dbReference type="NCBI Taxonomy" id="412755"/>
    <lineage>
        <taxon>unclassified sequences</taxon>
        <taxon>metagenomes</taxon>
        <taxon>ecological metagenomes</taxon>
    </lineage>
</organism>